<name>A0ABS6ANT9_9RHOB</name>
<reference evidence="4" key="1">
    <citation type="submission" date="2021-06" db="EMBL/GenBank/DDBJ databases">
        <title>Paracoccus bacterium XHP0099 sp. nov., isolated from the surface waters of the Yellow Sea.</title>
        <authorList>
            <person name="Xue H."/>
            <person name="Zhang D."/>
        </authorList>
    </citation>
    <scope>NUCLEOTIDE SEQUENCE</scope>
    <source>
        <strain evidence="4">XHP0099</strain>
    </source>
</reference>
<keyword evidence="3" id="KW-0472">Membrane</keyword>
<keyword evidence="3" id="KW-1133">Transmembrane helix</keyword>
<sequence length="976" mass="108332">MPDDALTEAKATGTPTGGQGTDARGTDNPLTGRVDYYFWVPTSDGMKARHQTPAKVRDFHLEVWDQLFGPKVRQTSYVRHGGYDALVPKLTPPGKELPERIAYSLPKYVIDKVGIIPRIKPARIVRDGEDYDAPETFSAQSGLLETLEAGPADTQTILYRNIGFYLEDATFWKSLPLDQQGAALAEVTRAVALLGDLDDAAHVELLETLPPVYQARRGQIAKLDFARIRRFNAQLEKLKAATESRARKSQLIGYDAALETASLVGCHELYFLRKDYHDAPYEGGGEMVIISGTGRAVAPKPSAQRLRLEAAYHRMLAEKGFNHATLGKLISRFVDGFEKRTADFARKLLTNYLRIFEYHVAKTNVGRLVAEIRKHHGTLLREIFNEASLNSFESIQEALKRSGTRLKHMSREFPILKYANFWTIYAKSHEYLDGKFSIAHFRLMVSRTRKAIRRMLKELRDDSGYVWKGEKIVSQALAQFGIYADPKGPRTHNAMLTEIVQARLARERKKGVLKGLLLAIVALALSLSGVGALVVIGAAIGLADVYMMIGDQVEIQSRKLAGFSDQDPPSDFWILLAVAGAGADVAGLAKLLSAGKSAALARSAGDLRDLLVKAEVASDKVLEAAEAARVVRIEIDDAVAAAKKTSNALADAAGARHLSDIAYGLARLRLSEFDHFLLELAHRKVLSAIPDSTDLNVILRALDSATEARLRRLWQAGVTRARDRLANLDELIEAAEEVGKQKNKATQAATDFYEKFRKHAKNRKDPKGPYLARREEHYALKRVAERLELKEKALKAQIRKLKPRSGQTSSAWGYDAEDAIKVIDDWPDLGSNIKAVDSIRVPRDNGGIIDVMQSKAVVDPLESELVTKVSAKMREALGKMKSDKWARLRRGIEEGTTPLPSELENLKLPANWQSETIRFRLEIPIVTDAAMDLVTLRKEVLPLFKDLFPPNAVLKLRTISEDEIVNALKRGAEALE</sequence>
<evidence type="ECO:0000256" key="1">
    <source>
        <dbReference type="SAM" id="Coils"/>
    </source>
</evidence>
<evidence type="ECO:0000313" key="4">
    <source>
        <dbReference type="EMBL" id="MBU3032263.1"/>
    </source>
</evidence>
<evidence type="ECO:0000256" key="3">
    <source>
        <dbReference type="SAM" id="Phobius"/>
    </source>
</evidence>
<feature type="transmembrane region" description="Helical" evidence="3">
    <location>
        <begin position="516"/>
        <end position="543"/>
    </location>
</feature>
<comment type="caution">
    <text evidence="4">The sequence shown here is derived from an EMBL/GenBank/DDBJ whole genome shotgun (WGS) entry which is preliminary data.</text>
</comment>
<dbReference type="RefSeq" id="WP_216034850.1">
    <property type="nucleotide sequence ID" value="NZ_JAHKNG010000069.1"/>
</dbReference>
<dbReference type="Proteomes" id="UP001166191">
    <property type="component" value="Unassembled WGS sequence"/>
</dbReference>
<proteinExistence type="predicted"/>
<feature type="coiled-coil region" evidence="1">
    <location>
        <begin position="718"/>
        <end position="748"/>
    </location>
</feature>
<dbReference type="EMBL" id="JAHKNG010000069">
    <property type="protein sequence ID" value="MBU3032263.1"/>
    <property type="molecule type" value="Genomic_DNA"/>
</dbReference>
<keyword evidence="3" id="KW-0812">Transmembrane</keyword>
<gene>
    <name evidence="4" type="ORF">KNW02_19435</name>
</gene>
<evidence type="ECO:0000256" key="2">
    <source>
        <dbReference type="SAM" id="MobiDB-lite"/>
    </source>
</evidence>
<keyword evidence="1" id="KW-0175">Coiled coil</keyword>
<accession>A0ABS6ANT9</accession>
<organism evidence="4 5">
    <name type="scientific">Paracoccus marinaquae</name>
    <dbReference type="NCBI Taxonomy" id="2841926"/>
    <lineage>
        <taxon>Bacteria</taxon>
        <taxon>Pseudomonadati</taxon>
        <taxon>Pseudomonadota</taxon>
        <taxon>Alphaproteobacteria</taxon>
        <taxon>Rhodobacterales</taxon>
        <taxon>Paracoccaceae</taxon>
        <taxon>Paracoccus</taxon>
    </lineage>
</organism>
<evidence type="ECO:0000313" key="5">
    <source>
        <dbReference type="Proteomes" id="UP001166191"/>
    </source>
</evidence>
<protein>
    <submittedName>
        <fullName evidence="4">Uncharacterized protein</fullName>
    </submittedName>
</protein>
<keyword evidence="5" id="KW-1185">Reference proteome</keyword>
<feature type="region of interest" description="Disordered" evidence="2">
    <location>
        <begin position="1"/>
        <end position="28"/>
    </location>
</feature>